<sequence length="110" mass="12186">MISQGAERDLMGLYRRRRAQRGLDGPDGAEALLTGLVAAAGSLADFALRGSTPPELEALGIHLYRQIPARIGSAAFRLVYLPEAERVTILIVADSRRDFRTLLEERLLRR</sequence>
<dbReference type="EMBL" id="JAROCY010000005">
    <property type="protein sequence ID" value="MDF8332938.1"/>
    <property type="molecule type" value="Genomic_DNA"/>
</dbReference>
<keyword evidence="1" id="KW-1277">Toxin-antitoxin system</keyword>
<accession>A0ABT6CG86</accession>
<evidence type="ECO:0000313" key="3">
    <source>
        <dbReference type="Proteomes" id="UP001222770"/>
    </source>
</evidence>
<dbReference type="Gene3D" id="3.30.2310.20">
    <property type="entry name" value="RelE-like"/>
    <property type="match status" value="1"/>
</dbReference>
<reference evidence="2 3" key="1">
    <citation type="submission" date="2023-03" db="EMBL/GenBank/DDBJ databases">
        <title>Novosphingobium cyanobacteriorum sp. nov., isolated from a eutrophic reservoir during the Microcystis bloom period.</title>
        <authorList>
            <person name="Kang M."/>
            <person name="Le V."/>
            <person name="Ko S.-R."/>
            <person name="Lee S.-A."/>
            <person name="Ahn C.-Y."/>
        </authorList>
    </citation>
    <scope>NUCLEOTIDE SEQUENCE [LARGE SCALE GENOMIC DNA]</scope>
    <source>
        <strain evidence="2 3">HBC54</strain>
    </source>
</reference>
<dbReference type="Pfam" id="PF05016">
    <property type="entry name" value="ParE_toxin"/>
    <property type="match status" value="1"/>
</dbReference>
<proteinExistence type="predicted"/>
<comment type="caution">
    <text evidence="2">The sequence shown here is derived from an EMBL/GenBank/DDBJ whole genome shotgun (WGS) entry which is preliminary data.</text>
</comment>
<gene>
    <name evidence="2" type="ORF">POM99_06985</name>
</gene>
<dbReference type="RefSeq" id="WP_277276404.1">
    <property type="nucleotide sequence ID" value="NZ_JAROCY010000005.1"/>
</dbReference>
<evidence type="ECO:0000313" key="2">
    <source>
        <dbReference type="EMBL" id="MDF8332938.1"/>
    </source>
</evidence>
<dbReference type="InterPro" id="IPR035093">
    <property type="entry name" value="RelE/ParE_toxin_dom_sf"/>
</dbReference>
<name>A0ABT6CG86_9SPHN</name>
<organism evidence="2 3">
    <name type="scientific">Novosphingobium cyanobacteriorum</name>
    <dbReference type="NCBI Taxonomy" id="3024215"/>
    <lineage>
        <taxon>Bacteria</taxon>
        <taxon>Pseudomonadati</taxon>
        <taxon>Pseudomonadota</taxon>
        <taxon>Alphaproteobacteria</taxon>
        <taxon>Sphingomonadales</taxon>
        <taxon>Sphingomonadaceae</taxon>
        <taxon>Novosphingobium</taxon>
    </lineage>
</organism>
<dbReference type="InterPro" id="IPR007712">
    <property type="entry name" value="RelE/ParE_toxin"/>
</dbReference>
<evidence type="ECO:0000256" key="1">
    <source>
        <dbReference type="ARBA" id="ARBA00022649"/>
    </source>
</evidence>
<protein>
    <submittedName>
        <fullName evidence="2">Type II toxin-antitoxin system RelE/ParE family toxin</fullName>
    </submittedName>
</protein>
<dbReference type="Proteomes" id="UP001222770">
    <property type="component" value="Unassembled WGS sequence"/>
</dbReference>
<keyword evidence="3" id="KW-1185">Reference proteome</keyword>